<keyword evidence="2" id="KW-0813">Transport</keyword>
<dbReference type="PANTHER" id="PTHR30069:SF29">
    <property type="entry name" value="HEMOGLOBIN AND HEMOGLOBIN-HAPTOGLOBIN-BINDING PROTEIN 1-RELATED"/>
    <property type="match status" value="1"/>
</dbReference>
<name>A0ABQ6PUA6_9BACT</name>
<evidence type="ECO:0000256" key="1">
    <source>
        <dbReference type="ARBA" id="ARBA00004571"/>
    </source>
</evidence>
<proteinExistence type="predicted"/>
<evidence type="ECO:0000256" key="6">
    <source>
        <dbReference type="ARBA" id="ARBA00023136"/>
    </source>
</evidence>
<protein>
    <submittedName>
        <fullName evidence="10">Carboxypeptidase-like regulatory domain-containing protein</fullName>
    </submittedName>
</protein>
<evidence type="ECO:0000256" key="7">
    <source>
        <dbReference type="ARBA" id="ARBA00023237"/>
    </source>
</evidence>
<dbReference type="InterPro" id="IPR012910">
    <property type="entry name" value="Plug_dom"/>
</dbReference>
<dbReference type="InterPro" id="IPR036942">
    <property type="entry name" value="Beta-barrel_TonB_sf"/>
</dbReference>
<feature type="chain" id="PRO_5047244228" evidence="8">
    <location>
        <begin position="23"/>
        <end position="874"/>
    </location>
</feature>
<dbReference type="Gene3D" id="2.170.130.10">
    <property type="entry name" value="TonB-dependent receptor, plug domain"/>
    <property type="match status" value="1"/>
</dbReference>
<dbReference type="SUPFAM" id="SSF56935">
    <property type="entry name" value="Porins"/>
    <property type="match status" value="1"/>
</dbReference>
<evidence type="ECO:0000313" key="11">
    <source>
        <dbReference type="Proteomes" id="UP001338309"/>
    </source>
</evidence>
<evidence type="ECO:0000313" key="10">
    <source>
        <dbReference type="EMBL" id="GMQ31541.1"/>
    </source>
</evidence>
<dbReference type="InterPro" id="IPR008969">
    <property type="entry name" value="CarboxyPept-like_regulatory"/>
</dbReference>
<dbReference type="Pfam" id="PF13715">
    <property type="entry name" value="CarbopepD_reg_2"/>
    <property type="match status" value="1"/>
</dbReference>
<comment type="subcellular location">
    <subcellularLocation>
        <location evidence="1">Cell outer membrane</location>
        <topology evidence="1">Multi-pass membrane protein</topology>
    </subcellularLocation>
</comment>
<evidence type="ECO:0000256" key="3">
    <source>
        <dbReference type="ARBA" id="ARBA00022452"/>
    </source>
</evidence>
<keyword evidence="3" id="KW-1134">Transmembrane beta strand</keyword>
<accession>A0ABQ6PUA6</accession>
<dbReference type="InterPro" id="IPR037066">
    <property type="entry name" value="Plug_dom_sf"/>
</dbReference>
<keyword evidence="5 8" id="KW-0732">Signal</keyword>
<evidence type="ECO:0000256" key="8">
    <source>
        <dbReference type="SAM" id="SignalP"/>
    </source>
</evidence>
<dbReference type="InterPro" id="IPR039426">
    <property type="entry name" value="TonB-dep_rcpt-like"/>
</dbReference>
<feature type="domain" description="TonB-dependent receptor plug" evidence="9">
    <location>
        <begin position="241"/>
        <end position="307"/>
    </location>
</feature>
<evidence type="ECO:0000256" key="2">
    <source>
        <dbReference type="ARBA" id="ARBA00022448"/>
    </source>
</evidence>
<dbReference type="Pfam" id="PF07715">
    <property type="entry name" value="Plug"/>
    <property type="match status" value="1"/>
</dbReference>
<dbReference type="SUPFAM" id="SSF49464">
    <property type="entry name" value="Carboxypeptidase regulatory domain-like"/>
    <property type="match status" value="1"/>
</dbReference>
<keyword evidence="6" id="KW-0472">Membrane</keyword>
<keyword evidence="7" id="KW-0998">Cell outer membrane</keyword>
<gene>
    <name evidence="10" type="ORF">Aconfl_41860</name>
</gene>
<evidence type="ECO:0000259" key="9">
    <source>
        <dbReference type="Pfam" id="PF07715"/>
    </source>
</evidence>
<comment type="caution">
    <text evidence="10">The sequence shown here is derived from an EMBL/GenBank/DDBJ whole genome shotgun (WGS) entry which is preliminary data.</text>
</comment>
<dbReference type="Proteomes" id="UP001338309">
    <property type="component" value="Unassembled WGS sequence"/>
</dbReference>
<dbReference type="Gene3D" id="2.40.170.20">
    <property type="entry name" value="TonB-dependent receptor, beta-barrel domain"/>
    <property type="match status" value="1"/>
</dbReference>
<dbReference type="RefSeq" id="WP_338226307.1">
    <property type="nucleotide sequence ID" value="NZ_BTPD01000020.1"/>
</dbReference>
<reference evidence="10 11" key="1">
    <citation type="submission" date="2023-08" db="EMBL/GenBank/DDBJ databases">
        <title>Draft genome sequence of Algoriphagus confluentis.</title>
        <authorList>
            <person name="Takatani N."/>
            <person name="Hosokawa M."/>
            <person name="Sawabe T."/>
        </authorList>
    </citation>
    <scope>NUCLEOTIDE SEQUENCE [LARGE SCALE GENOMIC DNA]</scope>
    <source>
        <strain evidence="10 11">NBRC 111222</strain>
    </source>
</reference>
<keyword evidence="11" id="KW-1185">Reference proteome</keyword>
<dbReference type="PANTHER" id="PTHR30069">
    <property type="entry name" value="TONB-DEPENDENT OUTER MEMBRANE RECEPTOR"/>
    <property type="match status" value="1"/>
</dbReference>
<dbReference type="EMBL" id="BTPD01000020">
    <property type="protein sequence ID" value="GMQ31541.1"/>
    <property type="molecule type" value="Genomic_DNA"/>
</dbReference>
<evidence type="ECO:0000256" key="4">
    <source>
        <dbReference type="ARBA" id="ARBA00022692"/>
    </source>
</evidence>
<evidence type="ECO:0000256" key="5">
    <source>
        <dbReference type="ARBA" id="ARBA00022729"/>
    </source>
</evidence>
<keyword evidence="4" id="KW-0812">Transmembrane</keyword>
<sequence length="874" mass="98908">MKHFIYLVFLVVYIPSAFSQQADIPGTFKTKIQEYRTQTGKQILLLDKDVSKLRIPSSIESIEGLPEALVKDTDYSFFEFQGSYIIIYPSYLKTRFQASESETSAEKKKRLYPVQGIIKDNEFQSNIAGALFSIPQLELAASTDEKGKFELQVPEGTYLAYFSSMGKTSERRIIKVYGELSLSVELFESINELDLVTVSDRAIDANVMSTLPGAARMPMEDLKLLPPLLGEVDLVKGMLLLPGVTTVGEGASGFNVRGGGVDQNLILMDGSPVFNPSHMFGFFGIFNPDAVKDAQLFKGDVPAEFGGRLSSVFTISTRSGDKEEWNYAGGIGFLSSRLGLNGPIGERTQVFASGRAAYPNWILKRIPNIQLNNSKTNFQDANLRIDHRINDRNTLALSLYSSSDYFKFGTDTAYTWRSNLASLKWSNSWGENLGNEMILAYSGYDYSVVGEKFPSEFEMNSTITYFSIQQGLEWEGKKWEGIKAGYQINRYELGLGSLLPKNSDSAIKPVNLPREQGLEGAVFVEVPLKFSENLQGQAGLRYSRFVALGPGEVLVYESQIPQKTDRIVEILPFEEGEVIQSYGGLEPRLAMRYSISEEFSLKASLNRNLQYLHLLTNNFASAPVDLWKLSDRYIRPQEAWQYAIGLYRNFKMNTIETSLEMYYKDMPQIVEYRDGARLFLNPNLETDLIMGEGYAYGSELLIRKNGGRINGWVAYTFSRSLRRVNSAEDIQINRGEYFPANWDQPHDLTFVGSYKPVRRVSFNATFNYRTGRPITLPSGIYDIGGNLVIDYQERNQARIPDYHRLDLAMTYYFYQKKNSKYKSQLTLSVYNVYGRRNAFSWFFQPNPDSGIPKSYRLAVIGTIIPSITYNFSIQ</sequence>
<feature type="signal peptide" evidence="8">
    <location>
        <begin position="1"/>
        <end position="22"/>
    </location>
</feature>
<organism evidence="10 11">
    <name type="scientific">Algoriphagus confluentis</name>
    <dbReference type="NCBI Taxonomy" id="1697556"/>
    <lineage>
        <taxon>Bacteria</taxon>
        <taxon>Pseudomonadati</taxon>
        <taxon>Bacteroidota</taxon>
        <taxon>Cytophagia</taxon>
        <taxon>Cytophagales</taxon>
        <taxon>Cyclobacteriaceae</taxon>
        <taxon>Algoriphagus</taxon>
    </lineage>
</organism>